<feature type="region of interest" description="Disordered" evidence="2">
    <location>
        <begin position="217"/>
        <end position="243"/>
    </location>
</feature>
<sequence length="499" mass="52373">MRGFLASSIGVTCAAALALPLTPPAVASTARPALSAEAATRAETVAGPAVRRGDAESYVPGSTQSMPLAPLTPLARDRVVGAPAIEGLSPRDVRHFSLVGVVWDDPDAELHGRVQVRTRAVGTGTWSGWQDVETHNDDHSADLGSAERTSGRVRGSTAPLWVGESDAVEVRVTAQATAEAGSEEGARVPGSGDPTPSDGTAVVSPLPAGLRLELVDPGEAAPAPDDPAAPRPGSLQSETAETAEALGAAAADTAASAANAELAPLGVAQIPALGRAESERELLALRGNELTQAQRAKPYIGPRPRIVTRRGWGANEGWRERRFVYTRKVKAAFVHHTATGSKYWCSQVPSLIRGIYRYHVKSMGWRDIGYNFLVDKCGNIYEGRAGGMAKPVLGAHTLGFNTNSMGIAVLGSYGSRKPTGAAVRAVARLTAWKLGLYGANPRGKTYLKSAGGNLYRKGKNVRLNVISGHRDGYSTACPGRQLYRKLGAARAAAARYQGR</sequence>
<dbReference type="AlphaFoldDB" id="A0A0X3URX0"/>
<feature type="chain" id="PRO_5007055181" evidence="3">
    <location>
        <begin position="28"/>
        <end position="499"/>
    </location>
</feature>
<dbReference type="CDD" id="cd06583">
    <property type="entry name" value="PGRP"/>
    <property type="match status" value="1"/>
</dbReference>
<reference evidence="7" key="1">
    <citation type="submission" date="2015-10" db="EMBL/GenBank/DDBJ databases">
        <authorList>
            <person name="Ju K.-S."/>
            <person name="Doroghazi J.R."/>
            <person name="Metcalf W.W."/>
        </authorList>
    </citation>
    <scope>NUCLEOTIDE SEQUENCE [LARGE SCALE GENOMIC DNA]</scope>
    <source>
        <strain evidence="7">NRRL 3151</strain>
    </source>
</reference>
<keyword evidence="3" id="KW-0732">Signal</keyword>
<dbReference type="GO" id="GO:0009253">
    <property type="term" value="P:peptidoglycan catabolic process"/>
    <property type="evidence" value="ECO:0007669"/>
    <property type="project" value="InterPro"/>
</dbReference>
<evidence type="ECO:0000256" key="3">
    <source>
        <dbReference type="SAM" id="SignalP"/>
    </source>
</evidence>
<feature type="region of interest" description="Disordered" evidence="2">
    <location>
        <begin position="129"/>
        <end position="158"/>
    </location>
</feature>
<accession>A0A0X3URX0</accession>
<evidence type="ECO:0000259" key="4">
    <source>
        <dbReference type="SMART" id="SM00644"/>
    </source>
</evidence>
<evidence type="ECO:0000256" key="1">
    <source>
        <dbReference type="ARBA" id="ARBA00007553"/>
    </source>
</evidence>
<feature type="domain" description="N-acetylmuramoyl-L-alanine amidase" evidence="4">
    <location>
        <begin position="318"/>
        <end position="479"/>
    </location>
</feature>
<dbReference type="InterPro" id="IPR006619">
    <property type="entry name" value="PGRP_domain_met/bac"/>
</dbReference>
<gene>
    <name evidence="6" type="ORF">ADL12_20260</name>
</gene>
<proteinExistence type="inferred from homology"/>
<dbReference type="InterPro" id="IPR002502">
    <property type="entry name" value="Amidase_domain"/>
</dbReference>
<dbReference type="SUPFAM" id="SSF55846">
    <property type="entry name" value="N-acetylmuramoyl-L-alanine amidase-like"/>
    <property type="match status" value="1"/>
</dbReference>
<dbReference type="InterPro" id="IPR036505">
    <property type="entry name" value="Amidase/PGRP_sf"/>
</dbReference>
<dbReference type="PANTHER" id="PTHR11022:SF41">
    <property type="entry name" value="PEPTIDOGLYCAN-RECOGNITION PROTEIN LC-RELATED"/>
    <property type="match status" value="1"/>
</dbReference>
<keyword evidence="7" id="KW-1185">Reference proteome</keyword>
<evidence type="ECO:0000313" key="7">
    <source>
        <dbReference type="Proteomes" id="UP000053923"/>
    </source>
</evidence>
<comment type="caution">
    <text evidence="6">The sequence shown here is derived from an EMBL/GenBank/DDBJ whole genome shotgun (WGS) entry which is preliminary data.</text>
</comment>
<organism evidence="6 7">
    <name type="scientific">Streptomyces regalis</name>
    <dbReference type="NCBI Taxonomy" id="68262"/>
    <lineage>
        <taxon>Bacteria</taxon>
        <taxon>Bacillati</taxon>
        <taxon>Actinomycetota</taxon>
        <taxon>Actinomycetes</taxon>
        <taxon>Kitasatosporales</taxon>
        <taxon>Streptomycetaceae</taxon>
        <taxon>Streptomyces</taxon>
    </lineage>
</organism>
<dbReference type="EMBL" id="LLZG01000156">
    <property type="protein sequence ID" value="KUL35339.1"/>
    <property type="molecule type" value="Genomic_DNA"/>
</dbReference>
<dbReference type="Pfam" id="PF01510">
    <property type="entry name" value="Amidase_2"/>
    <property type="match status" value="1"/>
</dbReference>
<dbReference type="OrthoDB" id="514320at2"/>
<dbReference type="GO" id="GO:0008745">
    <property type="term" value="F:N-acetylmuramoyl-L-alanine amidase activity"/>
    <property type="evidence" value="ECO:0007669"/>
    <property type="project" value="InterPro"/>
</dbReference>
<feature type="domain" description="Peptidoglycan recognition protein family" evidence="5">
    <location>
        <begin position="304"/>
        <end position="452"/>
    </location>
</feature>
<protein>
    <submittedName>
        <fullName evidence="6">N-acetylmuramoyl-L-alanine amidase</fullName>
    </submittedName>
</protein>
<dbReference type="Proteomes" id="UP000053923">
    <property type="component" value="Unassembled WGS sequence"/>
</dbReference>
<evidence type="ECO:0000313" key="6">
    <source>
        <dbReference type="EMBL" id="KUL35339.1"/>
    </source>
</evidence>
<dbReference type="InterPro" id="IPR015510">
    <property type="entry name" value="PGRP"/>
</dbReference>
<dbReference type="PANTHER" id="PTHR11022">
    <property type="entry name" value="PEPTIDOGLYCAN RECOGNITION PROTEIN"/>
    <property type="match status" value="1"/>
</dbReference>
<comment type="similarity">
    <text evidence="1">Belongs to the N-acetylmuramoyl-L-alanine amidase 2 family.</text>
</comment>
<feature type="signal peptide" evidence="3">
    <location>
        <begin position="1"/>
        <end position="27"/>
    </location>
</feature>
<dbReference type="SMART" id="SM00701">
    <property type="entry name" value="PGRP"/>
    <property type="match status" value="1"/>
</dbReference>
<dbReference type="Gene3D" id="3.40.80.10">
    <property type="entry name" value="Peptidoglycan recognition protein-like"/>
    <property type="match status" value="1"/>
</dbReference>
<evidence type="ECO:0000256" key="2">
    <source>
        <dbReference type="SAM" id="MobiDB-lite"/>
    </source>
</evidence>
<dbReference type="GO" id="GO:0008270">
    <property type="term" value="F:zinc ion binding"/>
    <property type="evidence" value="ECO:0007669"/>
    <property type="project" value="InterPro"/>
</dbReference>
<name>A0A0X3URX0_9ACTN</name>
<evidence type="ECO:0000259" key="5">
    <source>
        <dbReference type="SMART" id="SM00701"/>
    </source>
</evidence>
<feature type="region of interest" description="Disordered" evidence="2">
    <location>
        <begin position="45"/>
        <end position="64"/>
    </location>
</feature>
<dbReference type="SMART" id="SM00644">
    <property type="entry name" value="Ami_2"/>
    <property type="match status" value="1"/>
</dbReference>
<feature type="compositionally biased region" description="Basic and acidic residues" evidence="2">
    <location>
        <begin position="132"/>
        <end position="141"/>
    </location>
</feature>
<feature type="region of interest" description="Disordered" evidence="2">
    <location>
        <begin position="176"/>
        <end position="204"/>
    </location>
</feature>